<accession>A0ABU4RWV7</accession>
<reference evidence="2 3" key="1">
    <citation type="submission" date="2023-11" db="EMBL/GenBank/DDBJ databases">
        <title>Gilvimarinus fulvus sp. nov., isolated from the surface of Kelp.</title>
        <authorList>
            <person name="Sun Y.Y."/>
            <person name="Gong Y."/>
            <person name="Du Z.J."/>
        </authorList>
    </citation>
    <scope>NUCLEOTIDE SEQUENCE [LARGE SCALE GENOMIC DNA]</scope>
    <source>
        <strain evidence="2 3">SDUM040013</strain>
    </source>
</reference>
<dbReference type="Proteomes" id="UP001273505">
    <property type="component" value="Unassembled WGS sequence"/>
</dbReference>
<evidence type="ECO:0000256" key="1">
    <source>
        <dbReference type="SAM" id="Phobius"/>
    </source>
</evidence>
<sequence length="153" mass="17905">MDAEELDGLEVYQLFDRMEPLAPIEPISMMPTEPGWWVLGGVILVTFVLIFWLKRRVRYQNRHRYLAIEALNQLPEDYDPLQVSAILKRCVLTQVPRVQVASLYGQAWSDYLNACLDGEAKFEDFYALKSQSFDRALLRRNASYWLAHHRLTL</sequence>
<dbReference type="Pfam" id="PF14316">
    <property type="entry name" value="DUF4381"/>
    <property type="match status" value="1"/>
</dbReference>
<keyword evidence="1" id="KW-0472">Membrane</keyword>
<feature type="transmembrane region" description="Helical" evidence="1">
    <location>
        <begin position="35"/>
        <end position="53"/>
    </location>
</feature>
<keyword evidence="3" id="KW-1185">Reference proteome</keyword>
<evidence type="ECO:0000313" key="3">
    <source>
        <dbReference type="Proteomes" id="UP001273505"/>
    </source>
</evidence>
<proteinExistence type="predicted"/>
<comment type="caution">
    <text evidence="2">The sequence shown here is derived from an EMBL/GenBank/DDBJ whole genome shotgun (WGS) entry which is preliminary data.</text>
</comment>
<keyword evidence="1" id="KW-0812">Transmembrane</keyword>
<dbReference type="RefSeq" id="WP_302724630.1">
    <property type="nucleotide sequence ID" value="NZ_JAULRU010000823.1"/>
</dbReference>
<gene>
    <name evidence="2" type="ORF">SCD92_04720</name>
</gene>
<dbReference type="EMBL" id="JAXAFO010000005">
    <property type="protein sequence ID" value="MDX6848651.1"/>
    <property type="molecule type" value="Genomic_DNA"/>
</dbReference>
<evidence type="ECO:0000313" key="2">
    <source>
        <dbReference type="EMBL" id="MDX6848651.1"/>
    </source>
</evidence>
<name>A0ABU4RWV7_9GAMM</name>
<keyword evidence="1" id="KW-1133">Transmembrane helix</keyword>
<protein>
    <submittedName>
        <fullName evidence="2">DUF4381 domain-containing protein</fullName>
    </submittedName>
</protein>
<organism evidence="2 3">
    <name type="scientific">Gilvimarinus gilvus</name>
    <dbReference type="NCBI Taxonomy" id="3058038"/>
    <lineage>
        <taxon>Bacteria</taxon>
        <taxon>Pseudomonadati</taxon>
        <taxon>Pseudomonadota</taxon>
        <taxon>Gammaproteobacteria</taxon>
        <taxon>Cellvibrionales</taxon>
        <taxon>Cellvibrionaceae</taxon>
        <taxon>Gilvimarinus</taxon>
    </lineage>
</organism>
<dbReference type="InterPro" id="IPR025489">
    <property type="entry name" value="DUF4381"/>
</dbReference>